<feature type="chain" id="PRO_5018014135" evidence="1">
    <location>
        <begin position="23"/>
        <end position="252"/>
    </location>
</feature>
<feature type="signal peptide" evidence="1">
    <location>
        <begin position="1"/>
        <end position="22"/>
    </location>
</feature>
<comment type="caution">
    <text evidence="2">The sequence shown here is derived from an EMBL/GenBank/DDBJ whole genome shotgun (WGS) entry which is preliminary data.</text>
</comment>
<accession>A0A3N0YJY1</accession>
<organism evidence="2 3">
    <name type="scientific">Anabarilius grahami</name>
    <name type="common">Kanglang fish</name>
    <name type="synonym">Barilius grahami</name>
    <dbReference type="NCBI Taxonomy" id="495550"/>
    <lineage>
        <taxon>Eukaryota</taxon>
        <taxon>Metazoa</taxon>
        <taxon>Chordata</taxon>
        <taxon>Craniata</taxon>
        <taxon>Vertebrata</taxon>
        <taxon>Euteleostomi</taxon>
        <taxon>Actinopterygii</taxon>
        <taxon>Neopterygii</taxon>
        <taxon>Teleostei</taxon>
        <taxon>Ostariophysi</taxon>
        <taxon>Cypriniformes</taxon>
        <taxon>Xenocyprididae</taxon>
        <taxon>Xenocypridinae</taxon>
        <taxon>Xenocypridinae incertae sedis</taxon>
        <taxon>Anabarilius</taxon>
    </lineage>
</organism>
<reference evidence="2 3" key="1">
    <citation type="submission" date="2018-10" db="EMBL/GenBank/DDBJ databases">
        <title>Genome assembly for a Yunnan-Guizhou Plateau 3E fish, Anabarilius grahami (Regan), and its evolutionary and genetic applications.</title>
        <authorList>
            <person name="Jiang W."/>
        </authorList>
    </citation>
    <scope>NUCLEOTIDE SEQUENCE [LARGE SCALE GENOMIC DNA]</scope>
    <source>
        <strain evidence="2">AG-KIZ</strain>
        <tissue evidence="2">Muscle</tissue>
    </source>
</reference>
<evidence type="ECO:0000313" key="2">
    <source>
        <dbReference type="EMBL" id="ROL46181.1"/>
    </source>
</evidence>
<dbReference type="PANTHER" id="PTHR34261:SF1">
    <property type="entry name" value="TUBULIN POLYMERIZATION-PROMOTING PROTEIN"/>
    <property type="match status" value="1"/>
</dbReference>
<dbReference type="InterPro" id="IPR053358">
    <property type="entry name" value="Diff-assoc_signaling"/>
</dbReference>
<keyword evidence="1" id="KW-0732">Signal</keyword>
<name>A0A3N0YJY1_ANAGA</name>
<dbReference type="PANTHER" id="PTHR34261">
    <property type="entry name" value="APC REGULATOR OF WNT-SIGNALING PATHWAY-RELATED"/>
    <property type="match status" value="1"/>
</dbReference>
<keyword evidence="3" id="KW-1185">Reference proteome</keyword>
<dbReference type="OrthoDB" id="8913316at2759"/>
<protein>
    <submittedName>
        <fullName evidence="2">Uncharacterized protein</fullName>
    </submittedName>
</protein>
<dbReference type="EMBL" id="RJVU01040488">
    <property type="protein sequence ID" value="ROL46181.1"/>
    <property type="molecule type" value="Genomic_DNA"/>
</dbReference>
<proteinExistence type="predicted"/>
<dbReference type="Proteomes" id="UP000281406">
    <property type="component" value="Unassembled WGS sequence"/>
</dbReference>
<dbReference type="AlphaFoldDB" id="A0A3N0YJY1"/>
<sequence>MEHLHTFLILLFLFCSPWLSAGTTFLTHLGTQCEEDCKPDGGEYKCKTIDEDGRSQALYCSPQENMDYLGRQCRADSTCGKHGEDFYWCRINVFTWGYCGLVKDDEKITETGEVTHISPRHRNKRQVPFASVRDQNNRVTNFFEEPANILDGRQWRDDALGLINQWNNGYLRTRATSNLIRSNDLRIDLQGSFPRNNRRYYNLQIQRNRRRSPRESTTISQIIVADGVSEDNIRRAFQESLDRQARVRVEVS</sequence>
<evidence type="ECO:0000313" key="3">
    <source>
        <dbReference type="Proteomes" id="UP000281406"/>
    </source>
</evidence>
<gene>
    <name evidence="2" type="ORF">DPX16_4866</name>
</gene>
<evidence type="ECO:0000256" key="1">
    <source>
        <dbReference type="SAM" id="SignalP"/>
    </source>
</evidence>